<evidence type="ECO:0000313" key="2">
    <source>
        <dbReference type="EMBL" id="QSX38194.1"/>
    </source>
</evidence>
<sequence>MPTIQELIDELEAEINNGGFDQFFFNSAGDHTEETIQALLTIGANHTANILKKAACKFPGGMPPKDRNIRQELLEDVSPDSDAFEDLDEEFLAYKDNLASLVSGYEG</sequence>
<feature type="domain" description="DNA mimic protein DMP19 C-terminal" evidence="1">
    <location>
        <begin position="7"/>
        <end position="101"/>
    </location>
</feature>
<reference evidence="2 3" key="1">
    <citation type="submission" date="2021-03" db="EMBL/GenBank/DDBJ databases">
        <title>Novel species identification of genus Shewanella.</title>
        <authorList>
            <person name="Liu G."/>
            <person name="Zhang Q."/>
        </authorList>
    </citation>
    <scope>NUCLEOTIDE SEQUENCE [LARGE SCALE GENOMIC DNA]</scope>
    <source>
        <strain evidence="2 3">FJAT-52962</strain>
    </source>
</reference>
<organism evidence="2 3">
    <name type="scientific">Shewanella sedimentimangrovi</name>
    <dbReference type="NCBI Taxonomy" id="2814293"/>
    <lineage>
        <taxon>Bacteria</taxon>
        <taxon>Pseudomonadati</taxon>
        <taxon>Pseudomonadota</taxon>
        <taxon>Gammaproteobacteria</taxon>
        <taxon>Alteromonadales</taxon>
        <taxon>Shewanellaceae</taxon>
        <taxon>Shewanella</taxon>
    </lineage>
</organism>
<evidence type="ECO:0000313" key="3">
    <source>
        <dbReference type="Proteomes" id="UP000663207"/>
    </source>
</evidence>
<dbReference type="EMBL" id="CP071502">
    <property type="protein sequence ID" value="QSX38194.1"/>
    <property type="molecule type" value="Genomic_DNA"/>
</dbReference>
<gene>
    <name evidence="2" type="ORF">JYB85_05040</name>
</gene>
<dbReference type="Proteomes" id="UP000663207">
    <property type="component" value="Chromosome"/>
</dbReference>
<proteinExistence type="predicted"/>
<keyword evidence="3" id="KW-1185">Reference proteome</keyword>
<dbReference type="Pfam" id="PF14300">
    <property type="entry name" value="DMP19"/>
    <property type="match status" value="1"/>
</dbReference>
<name>A0ABX7R3Y2_9GAMM</name>
<dbReference type="Gene3D" id="1.20.1420.60">
    <property type="match status" value="1"/>
</dbReference>
<dbReference type="RefSeq" id="WP_207381311.1">
    <property type="nucleotide sequence ID" value="NZ_CP071502.1"/>
</dbReference>
<dbReference type="InterPro" id="IPR025402">
    <property type="entry name" value="DMP19_C"/>
</dbReference>
<accession>A0ABX7R3Y2</accession>
<evidence type="ECO:0000259" key="1">
    <source>
        <dbReference type="Pfam" id="PF14300"/>
    </source>
</evidence>
<protein>
    <submittedName>
        <fullName evidence="2">DMP19 family protein</fullName>
    </submittedName>
</protein>